<protein>
    <submittedName>
        <fullName evidence="2">Uncharacterized protein</fullName>
    </submittedName>
</protein>
<dbReference type="EMBL" id="VSRR010000710">
    <property type="protein sequence ID" value="MPC18788.1"/>
    <property type="molecule type" value="Genomic_DNA"/>
</dbReference>
<organism evidence="2 3">
    <name type="scientific">Portunus trituberculatus</name>
    <name type="common">Swimming crab</name>
    <name type="synonym">Neptunus trituberculatus</name>
    <dbReference type="NCBI Taxonomy" id="210409"/>
    <lineage>
        <taxon>Eukaryota</taxon>
        <taxon>Metazoa</taxon>
        <taxon>Ecdysozoa</taxon>
        <taxon>Arthropoda</taxon>
        <taxon>Crustacea</taxon>
        <taxon>Multicrustacea</taxon>
        <taxon>Malacostraca</taxon>
        <taxon>Eumalacostraca</taxon>
        <taxon>Eucarida</taxon>
        <taxon>Decapoda</taxon>
        <taxon>Pleocyemata</taxon>
        <taxon>Brachyura</taxon>
        <taxon>Eubrachyura</taxon>
        <taxon>Portunoidea</taxon>
        <taxon>Portunidae</taxon>
        <taxon>Portuninae</taxon>
        <taxon>Portunus</taxon>
    </lineage>
</organism>
<feature type="region of interest" description="Disordered" evidence="1">
    <location>
        <begin position="1"/>
        <end position="33"/>
    </location>
</feature>
<evidence type="ECO:0000313" key="2">
    <source>
        <dbReference type="EMBL" id="MPC18788.1"/>
    </source>
</evidence>
<gene>
    <name evidence="2" type="ORF">E2C01_011681</name>
</gene>
<accession>A0A5B7DBS3</accession>
<keyword evidence="3" id="KW-1185">Reference proteome</keyword>
<sequence>MAVVLPQQLSVPTPDKPFLISPHTPPSVPSSSTERLRLTCFSSSLTTLSGQVCWAGRGSGDDSSR</sequence>
<proteinExistence type="predicted"/>
<dbReference type="AlphaFoldDB" id="A0A5B7DBS3"/>
<dbReference type="Proteomes" id="UP000324222">
    <property type="component" value="Unassembled WGS sequence"/>
</dbReference>
<comment type="caution">
    <text evidence="2">The sequence shown here is derived from an EMBL/GenBank/DDBJ whole genome shotgun (WGS) entry which is preliminary data.</text>
</comment>
<name>A0A5B7DBS3_PORTR</name>
<reference evidence="2 3" key="1">
    <citation type="submission" date="2019-05" db="EMBL/GenBank/DDBJ databases">
        <title>Another draft genome of Portunus trituberculatus and its Hox gene families provides insights of decapod evolution.</title>
        <authorList>
            <person name="Jeong J.-H."/>
            <person name="Song I."/>
            <person name="Kim S."/>
            <person name="Choi T."/>
            <person name="Kim D."/>
            <person name="Ryu S."/>
            <person name="Kim W."/>
        </authorList>
    </citation>
    <scope>NUCLEOTIDE SEQUENCE [LARGE SCALE GENOMIC DNA]</scope>
    <source>
        <tissue evidence="2">Muscle</tissue>
    </source>
</reference>
<evidence type="ECO:0000313" key="3">
    <source>
        <dbReference type="Proteomes" id="UP000324222"/>
    </source>
</evidence>
<evidence type="ECO:0000256" key="1">
    <source>
        <dbReference type="SAM" id="MobiDB-lite"/>
    </source>
</evidence>